<dbReference type="Pfam" id="PF00246">
    <property type="entry name" value="Peptidase_M14"/>
    <property type="match status" value="2"/>
</dbReference>
<dbReference type="GO" id="GO:0005615">
    <property type="term" value="C:extracellular space"/>
    <property type="evidence" value="ECO:0007669"/>
    <property type="project" value="TreeGrafter"/>
</dbReference>
<comment type="cofactor">
    <cofactor evidence="1">
        <name>Zn(2+)</name>
        <dbReference type="ChEBI" id="CHEBI:29105"/>
    </cofactor>
</comment>
<gene>
    <name evidence="10" type="ORF">KDA27_14475</name>
</gene>
<organism evidence="10 11">
    <name type="scientific">Eiseniibacteriota bacterium</name>
    <dbReference type="NCBI Taxonomy" id="2212470"/>
    <lineage>
        <taxon>Bacteria</taxon>
        <taxon>Candidatus Eiseniibacteriota</taxon>
    </lineage>
</organism>
<dbReference type="EMBL" id="JAGQHS010000077">
    <property type="protein sequence ID" value="MCA9757007.1"/>
    <property type="molecule type" value="Genomic_DNA"/>
</dbReference>
<keyword evidence="5" id="KW-0862">Zinc</keyword>
<sequence length="528" mass="59563">VELLQSLERAHPGLAEWVDLGKSYEGRPIVGLAITNEAKGKASEKPAMYIDGNIHGNEVQAGEVVLYTAWYLLETYGEIERITKLLDEKAFYLVPTINPDGRDHWFHDPANPHLSRGGRIPTDEDLDGRFDEDGPDDLDGDGEITYMRIRDPWGRHEIDPEFPDELTQEVLRDEQGSYRLLGWEGYDNDGDGELNEDGPGGYDPNRDWPWQWQPMSIQWGARDYPFSLPSTRAVGDFVKSHPNIAGAQSFHNAGGMILRGPGQESGPVAREDEEILSYIGKRGEEMLPFYKSWITWKDLYTVWGGEFEWFYGALGVFAFTNELWTNDNLYRKKEEDGQEGRRDRAAFRRDMLMGDGFTPWKEFDHPDYGKVEIGGSPKTFGRVPPAFLIQEELHRNMAFTLYHAECMPLVRIAEATVEDAGRGLRRLVVTVENRGVLPTRSAHDVQNGINPPTVVSVRGAEVVAAGIRTDPYREQVTWQEVRPERVLVPTIQGLERVVVEFLLQGSGNAIIEVTSTKAGSDQKSVRVG</sequence>
<accession>A0A956ND20</accession>
<dbReference type="PRINTS" id="PR00765">
    <property type="entry name" value="CRBOXYPTASEA"/>
</dbReference>
<reference evidence="10" key="1">
    <citation type="submission" date="2020-04" db="EMBL/GenBank/DDBJ databases">
        <authorList>
            <person name="Zhang T."/>
        </authorList>
    </citation>
    <scope>NUCLEOTIDE SEQUENCE</scope>
    <source>
        <strain evidence="10">HKST-UBA02</strain>
    </source>
</reference>
<evidence type="ECO:0000256" key="6">
    <source>
        <dbReference type="ARBA" id="ARBA00023049"/>
    </source>
</evidence>
<dbReference type="InterPro" id="IPR000834">
    <property type="entry name" value="Peptidase_M14"/>
</dbReference>
<feature type="region of interest" description="Disordered" evidence="8">
    <location>
        <begin position="109"/>
        <end position="143"/>
    </location>
</feature>
<dbReference type="GO" id="GO:0006508">
    <property type="term" value="P:proteolysis"/>
    <property type="evidence" value="ECO:0007669"/>
    <property type="project" value="UniProtKB-KW"/>
</dbReference>
<feature type="domain" description="Peptidase M14" evidence="9">
    <location>
        <begin position="1"/>
        <end position="354"/>
    </location>
</feature>
<protein>
    <submittedName>
        <fullName evidence="10">Peptidase M14</fullName>
    </submittedName>
</protein>
<dbReference type="SUPFAM" id="SSF53187">
    <property type="entry name" value="Zn-dependent exopeptidases"/>
    <property type="match status" value="1"/>
</dbReference>
<evidence type="ECO:0000256" key="1">
    <source>
        <dbReference type="ARBA" id="ARBA00001947"/>
    </source>
</evidence>
<dbReference type="PROSITE" id="PS52035">
    <property type="entry name" value="PEPTIDASE_M14"/>
    <property type="match status" value="1"/>
</dbReference>
<dbReference type="AlphaFoldDB" id="A0A956ND20"/>
<feature type="active site" description="Proton donor/acceptor" evidence="7">
    <location>
        <position position="322"/>
    </location>
</feature>
<dbReference type="CDD" id="cd06905">
    <property type="entry name" value="M14-like"/>
    <property type="match status" value="1"/>
</dbReference>
<feature type="non-terminal residue" evidence="10">
    <location>
        <position position="1"/>
    </location>
</feature>
<feature type="compositionally biased region" description="Acidic residues" evidence="8">
    <location>
        <begin position="133"/>
        <end position="142"/>
    </location>
</feature>
<keyword evidence="6" id="KW-0482">Metalloprotease</keyword>
<keyword evidence="4" id="KW-0378">Hydrolase</keyword>
<keyword evidence="3" id="KW-0645">Protease</keyword>
<evidence type="ECO:0000256" key="5">
    <source>
        <dbReference type="ARBA" id="ARBA00022833"/>
    </source>
</evidence>
<evidence type="ECO:0000313" key="10">
    <source>
        <dbReference type="EMBL" id="MCA9757007.1"/>
    </source>
</evidence>
<evidence type="ECO:0000256" key="4">
    <source>
        <dbReference type="ARBA" id="ARBA00022801"/>
    </source>
</evidence>
<evidence type="ECO:0000256" key="2">
    <source>
        <dbReference type="ARBA" id="ARBA00005988"/>
    </source>
</evidence>
<evidence type="ECO:0000256" key="8">
    <source>
        <dbReference type="SAM" id="MobiDB-lite"/>
    </source>
</evidence>
<proteinExistence type="inferred from homology"/>
<evidence type="ECO:0000313" key="11">
    <source>
        <dbReference type="Proteomes" id="UP000739538"/>
    </source>
</evidence>
<dbReference type="Proteomes" id="UP000739538">
    <property type="component" value="Unassembled WGS sequence"/>
</dbReference>
<reference evidence="10" key="2">
    <citation type="journal article" date="2021" name="Microbiome">
        <title>Successional dynamics and alternative stable states in a saline activated sludge microbial community over 9 years.</title>
        <authorList>
            <person name="Wang Y."/>
            <person name="Ye J."/>
            <person name="Ju F."/>
            <person name="Liu L."/>
            <person name="Boyd J.A."/>
            <person name="Deng Y."/>
            <person name="Parks D.H."/>
            <person name="Jiang X."/>
            <person name="Yin X."/>
            <person name="Woodcroft B.J."/>
            <person name="Tyson G.W."/>
            <person name="Hugenholtz P."/>
            <person name="Polz M.F."/>
            <person name="Zhang T."/>
        </authorList>
    </citation>
    <scope>NUCLEOTIDE SEQUENCE</scope>
    <source>
        <strain evidence="10">HKST-UBA02</strain>
    </source>
</reference>
<evidence type="ECO:0000256" key="3">
    <source>
        <dbReference type="ARBA" id="ARBA00022670"/>
    </source>
</evidence>
<evidence type="ECO:0000256" key="7">
    <source>
        <dbReference type="PROSITE-ProRule" id="PRU01379"/>
    </source>
</evidence>
<evidence type="ECO:0000259" key="9">
    <source>
        <dbReference type="PROSITE" id="PS52035"/>
    </source>
</evidence>
<comment type="similarity">
    <text evidence="2 7">Belongs to the peptidase M14 family.</text>
</comment>
<comment type="caution">
    <text evidence="10">The sequence shown here is derived from an EMBL/GenBank/DDBJ whole genome shotgun (WGS) entry which is preliminary data.</text>
</comment>
<name>A0A956ND20_UNCEI</name>
<dbReference type="SMART" id="SM00631">
    <property type="entry name" value="Zn_pept"/>
    <property type="match status" value="1"/>
</dbReference>
<dbReference type="GO" id="GO:0004181">
    <property type="term" value="F:metallocarboxypeptidase activity"/>
    <property type="evidence" value="ECO:0007669"/>
    <property type="project" value="InterPro"/>
</dbReference>
<dbReference type="GO" id="GO:0008270">
    <property type="term" value="F:zinc ion binding"/>
    <property type="evidence" value="ECO:0007669"/>
    <property type="project" value="InterPro"/>
</dbReference>
<dbReference type="PANTHER" id="PTHR11705:SF143">
    <property type="entry name" value="SLL0236 PROTEIN"/>
    <property type="match status" value="1"/>
</dbReference>
<dbReference type="PANTHER" id="PTHR11705">
    <property type="entry name" value="PROTEASE FAMILY M14 CARBOXYPEPTIDASE A,B"/>
    <property type="match status" value="1"/>
</dbReference>
<dbReference type="Gene3D" id="3.40.630.10">
    <property type="entry name" value="Zn peptidases"/>
    <property type="match status" value="1"/>
</dbReference>